<dbReference type="SUPFAM" id="SSF55729">
    <property type="entry name" value="Acyl-CoA N-acyltransferases (Nat)"/>
    <property type="match status" value="1"/>
</dbReference>
<comment type="caution">
    <text evidence="4">The sequence shown here is derived from an EMBL/GenBank/DDBJ whole genome shotgun (WGS) entry which is preliminary data.</text>
</comment>
<dbReference type="InterPro" id="IPR050832">
    <property type="entry name" value="Bact_Acetyltransf"/>
</dbReference>
<dbReference type="InterPro" id="IPR000182">
    <property type="entry name" value="GNAT_dom"/>
</dbReference>
<name>A0A4Q2SGF5_9ACTN</name>
<evidence type="ECO:0000256" key="1">
    <source>
        <dbReference type="ARBA" id="ARBA00022679"/>
    </source>
</evidence>
<dbReference type="PANTHER" id="PTHR43877:SF1">
    <property type="entry name" value="ACETYLTRANSFERASE"/>
    <property type="match status" value="1"/>
</dbReference>
<dbReference type="EMBL" id="SDWU01000007">
    <property type="protein sequence ID" value="RYC02918.1"/>
    <property type="molecule type" value="Genomic_DNA"/>
</dbReference>
<dbReference type="GO" id="GO:0016747">
    <property type="term" value="F:acyltransferase activity, transferring groups other than amino-acyl groups"/>
    <property type="evidence" value="ECO:0007669"/>
    <property type="project" value="InterPro"/>
</dbReference>
<dbReference type="CDD" id="cd04301">
    <property type="entry name" value="NAT_SF"/>
    <property type="match status" value="1"/>
</dbReference>
<dbReference type="PANTHER" id="PTHR43877">
    <property type="entry name" value="AMINOALKYLPHOSPHONATE N-ACETYLTRANSFERASE-RELATED-RELATED"/>
    <property type="match status" value="1"/>
</dbReference>
<evidence type="ECO:0000313" key="5">
    <source>
        <dbReference type="Proteomes" id="UP000293291"/>
    </source>
</evidence>
<dbReference type="PROSITE" id="PS51186">
    <property type="entry name" value="GNAT"/>
    <property type="match status" value="1"/>
</dbReference>
<dbReference type="RefSeq" id="WP_129454319.1">
    <property type="nucleotide sequence ID" value="NZ_JACXYX010000010.1"/>
</dbReference>
<organism evidence="4 5">
    <name type="scientific">Nocardioides ganghwensis</name>
    <dbReference type="NCBI Taxonomy" id="252230"/>
    <lineage>
        <taxon>Bacteria</taxon>
        <taxon>Bacillati</taxon>
        <taxon>Actinomycetota</taxon>
        <taxon>Actinomycetes</taxon>
        <taxon>Propionibacteriales</taxon>
        <taxon>Nocardioidaceae</taxon>
        <taxon>Nocardioides</taxon>
    </lineage>
</organism>
<gene>
    <name evidence="4" type="ORF">EUA07_07120</name>
</gene>
<dbReference type="Proteomes" id="UP000293291">
    <property type="component" value="Unassembled WGS sequence"/>
</dbReference>
<reference evidence="4 5" key="1">
    <citation type="submission" date="2019-01" db="EMBL/GenBank/DDBJ databases">
        <title>Novel species of Nocardioides.</title>
        <authorList>
            <person name="Liu Q."/>
            <person name="Xin Y.-H."/>
        </authorList>
    </citation>
    <scope>NUCLEOTIDE SEQUENCE [LARGE SCALE GENOMIC DNA]</scope>
    <source>
        <strain evidence="4 5">CGMCC 4.6875</strain>
    </source>
</reference>
<dbReference type="OrthoDB" id="9799092at2"/>
<accession>A0A4Q2SGF5</accession>
<proteinExistence type="predicted"/>
<evidence type="ECO:0000313" key="4">
    <source>
        <dbReference type="EMBL" id="RYC02918.1"/>
    </source>
</evidence>
<keyword evidence="1 4" id="KW-0808">Transferase</keyword>
<keyword evidence="5" id="KW-1185">Reference proteome</keyword>
<dbReference type="Gene3D" id="3.40.630.30">
    <property type="match status" value="1"/>
</dbReference>
<keyword evidence="2" id="KW-0012">Acyltransferase</keyword>
<dbReference type="AlphaFoldDB" id="A0A4Q2SGF5"/>
<evidence type="ECO:0000259" key="3">
    <source>
        <dbReference type="PROSITE" id="PS51186"/>
    </source>
</evidence>
<sequence length="316" mass="33985">MGITPRELTVDDAPALADLMTRIEADHPTGFCLGPVEVRELMSDKPDAVFEGAYDGDDLVAYTTVMPGVPREAGQRFVLFGDVDPSRLGEGIGTLMLARSLDRSRAIHAHDAPHVPARFSATALAGRDDQADLMAAAGMHPGRHSFLMVADLSEPVSGPDLPAGLRVSTFEAEQGEELRLAHNEAFADQPDGVPISAGFWATFMVRAAHDRHHLSLVARDEEGSVAGYVFAHEYAVPPSGGAGPELHVPYVGTLRRHRRRGIAGSLLRQVLALGRDAGYVTASLNVDTANPTGALGLYERAGFRQSYRQDSYHLDE</sequence>
<evidence type="ECO:0000256" key="2">
    <source>
        <dbReference type="ARBA" id="ARBA00023315"/>
    </source>
</evidence>
<dbReference type="InterPro" id="IPR016181">
    <property type="entry name" value="Acyl_CoA_acyltransferase"/>
</dbReference>
<dbReference type="Pfam" id="PF00583">
    <property type="entry name" value="Acetyltransf_1"/>
    <property type="match status" value="1"/>
</dbReference>
<protein>
    <submittedName>
        <fullName evidence="4">GNAT family N-acetyltransferase</fullName>
    </submittedName>
</protein>
<feature type="domain" description="N-acetyltransferase" evidence="3">
    <location>
        <begin position="165"/>
        <end position="316"/>
    </location>
</feature>